<dbReference type="Proteomes" id="UP000034076">
    <property type="component" value="Unassembled WGS sequence"/>
</dbReference>
<protein>
    <submittedName>
        <fullName evidence="1">Uncharacterized protein</fullName>
    </submittedName>
</protein>
<organism evidence="1 2">
    <name type="scientific">Christensenella hongkongensis</name>
    <dbReference type="NCBI Taxonomy" id="270498"/>
    <lineage>
        <taxon>Bacteria</taxon>
        <taxon>Bacillati</taxon>
        <taxon>Bacillota</taxon>
        <taxon>Clostridia</taxon>
        <taxon>Christensenellales</taxon>
        <taxon>Christensenellaceae</taxon>
        <taxon>Christensenella</taxon>
    </lineage>
</organism>
<accession>A0A0M2NQF1</accession>
<proteinExistence type="predicted"/>
<evidence type="ECO:0000313" key="2">
    <source>
        <dbReference type="Proteomes" id="UP000034076"/>
    </source>
</evidence>
<gene>
    <name evidence="1" type="ORF">CHK_0052</name>
</gene>
<dbReference type="STRING" id="270498.CHK_0052"/>
<dbReference type="EMBL" id="LAYJ01000013">
    <property type="protein sequence ID" value="KKI52435.1"/>
    <property type="molecule type" value="Genomic_DNA"/>
</dbReference>
<keyword evidence="2" id="KW-1185">Reference proteome</keyword>
<name>A0A0M2NQF1_9FIRM</name>
<evidence type="ECO:0000313" key="1">
    <source>
        <dbReference type="EMBL" id="KKI52435.1"/>
    </source>
</evidence>
<comment type="caution">
    <text evidence="1">The sequence shown here is derived from an EMBL/GenBank/DDBJ whole genome shotgun (WGS) entry which is preliminary data.</text>
</comment>
<dbReference type="AlphaFoldDB" id="A0A0M2NQF1"/>
<reference evidence="1 2" key="1">
    <citation type="submission" date="2015-04" db="EMBL/GenBank/DDBJ databases">
        <title>Draft genome sequence of bacteremic isolate Catabacter hongkongensis type strain HKU16T.</title>
        <authorList>
            <person name="Lau S.K."/>
            <person name="Teng J.L."/>
            <person name="Huang Y."/>
            <person name="Curreem S.O."/>
            <person name="Tsui S.K."/>
            <person name="Woo P.C."/>
        </authorList>
    </citation>
    <scope>NUCLEOTIDE SEQUENCE [LARGE SCALE GENOMIC DNA]</scope>
    <source>
        <strain evidence="1 2">HKU16</strain>
    </source>
</reference>
<sequence>MLKGYACLGQNGWNLYMPAAGIIVNMGKTRDGRMEAQKVRDRECDQKSTRI</sequence>